<reference evidence="10 11" key="1">
    <citation type="journal article" date="2021" name="Int. J. Syst. Evol. Microbiol.">
        <title>Steroidobacter gossypii sp. nov., isolated from soil of cotton cropping field.</title>
        <authorList>
            <person name="Huang R."/>
            <person name="Yang S."/>
            <person name="Zhen C."/>
            <person name="Liu W."/>
        </authorList>
    </citation>
    <scope>NUCLEOTIDE SEQUENCE [LARGE SCALE GENOMIC DNA]</scope>
    <source>
        <strain evidence="10 11">S1-65</strain>
    </source>
</reference>
<evidence type="ECO:0000313" key="10">
    <source>
        <dbReference type="EMBL" id="MBM0103213.1"/>
    </source>
</evidence>
<name>A0ABS1WQG5_9GAMM</name>
<dbReference type="InterPro" id="IPR020568">
    <property type="entry name" value="Ribosomal_Su5_D2-typ_SF"/>
</dbReference>
<dbReference type="InterPro" id="IPR005225">
    <property type="entry name" value="Small_GTP-bd"/>
</dbReference>
<dbReference type="Gene3D" id="3.30.70.240">
    <property type="match status" value="1"/>
</dbReference>
<comment type="subcellular location">
    <subcellularLocation>
        <location evidence="8">Cytoplasm</location>
    </subcellularLocation>
</comment>
<dbReference type="InterPro" id="IPR000640">
    <property type="entry name" value="EFG_V-like"/>
</dbReference>
<evidence type="ECO:0000256" key="7">
    <source>
        <dbReference type="ARBA" id="ARBA00024731"/>
    </source>
</evidence>
<dbReference type="NCBIfam" id="TIGR00484">
    <property type="entry name" value="EF-G"/>
    <property type="match status" value="1"/>
</dbReference>
<evidence type="ECO:0000256" key="8">
    <source>
        <dbReference type="HAMAP-Rule" id="MF_00054"/>
    </source>
</evidence>
<evidence type="ECO:0000313" key="11">
    <source>
        <dbReference type="Proteomes" id="UP000661077"/>
    </source>
</evidence>
<dbReference type="InterPro" id="IPR027417">
    <property type="entry name" value="P-loop_NTPase"/>
</dbReference>
<dbReference type="InterPro" id="IPR009022">
    <property type="entry name" value="EFG_III"/>
</dbReference>
<dbReference type="InterPro" id="IPR053905">
    <property type="entry name" value="EF-G-like_DII"/>
</dbReference>
<evidence type="ECO:0000256" key="4">
    <source>
        <dbReference type="ARBA" id="ARBA00022768"/>
    </source>
</evidence>
<dbReference type="CDD" id="cd16262">
    <property type="entry name" value="EFG_III"/>
    <property type="match status" value="1"/>
</dbReference>
<dbReference type="EMBL" id="JAEVLS010000001">
    <property type="protein sequence ID" value="MBM0103213.1"/>
    <property type="molecule type" value="Genomic_DNA"/>
</dbReference>
<dbReference type="CDD" id="cd01434">
    <property type="entry name" value="EFG_mtEFG1_IV"/>
    <property type="match status" value="1"/>
</dbReference>
<dbReference type="Gene3D" id="3.30.230.10">
    <property type="match status" value="1"/>
</dbReference>
<dbReference type="PROSITE" id="PS51722">
    <property type="entry name" value="G_TR_2"/>
    <property type="match status" value="1"/>
</dbReference>
<evidence type="ECO:0000256" key="1">
    <source>
        <dbReference type="ARBA" id="ARBA00005870"/>
    </source>
</evidence>
<dbReference type="InterPro" id="IPR047872">
    <property type="entry name" value="EFG_IV"/>
</dbReference>
<feature type="binding site" evidence="8">
    <location>
        <begin position="17"/>
        <end position="24"/>
    </location>
    <ligand>
        <name>GTP</name>
        <dbReference type="ChEBI" id="CHEBI:37565"/>
    </ligand>
</feature>
<accession>A0ABS1WQG5</accession>
<dbReference type="InterPro" id="IPR035649">
    <property type="entry name" value="EFG_V"/>
</dbReference>
<dbReference type="InterPro" id="IPR014721">
    <property type="entry name" value="Ribsml_uS5_D2-typ_fold_subgr"/>
</dbReference>
<dbReference type="Pfam" id="PF00009">
    <property type="entry name" value="GTP_EFTU"/>
    <property type="match status" value="1"/>
</dbReference>
<dbReference type="RefSeq" id="WP_203165199.1">
    <property type="nucleotide sequence ID" value="NZ_JAEVLS010000001.1"/>
</dbReference>
<dbReference type="Pfam" id="PF00679">
    <property type="entry name" value="EFG_C"/>
    <property type="match status" value="1"/>
</dbReference>
<keyword evidence="4 8" id="KW-0251">Elongation factor</keyword>
<dbReference type="SUPFAM" id="SSF50447">
    <property type="entry name" value="Translation proteins"/>
    <property type="match status" value="1"/>
</dbReference>
<keyword evidence="6 8" id="KW-0342">GTP-binding</keyword>
<dbReference type="Gene3D" id="2.40.30.10">
    <property type="entry name" value="Translation factors"/>
    <property type="match status" value="1"/>
</dbReference>
<dbReference type="SUPFAM" id="SSF54980">
    <property type="entry name" value="EF-G C-terminal domain-like"/>
    <property type="match status" value="2"/>
</dbReference>
<dbReference type="InterPro" id="IPR000795">
    <property type="entry name" value="T_Tr_GTP-bd_dom"/>
</dbReference>
<feature type="domain" description="Tr-type G" evidence="9">
    <location>
        <begin position="8"/>
        <end position="303"/>
    </location>
</feature>
<dbReference type="Gene3D" id="3.30.70.870">
    <property type="entry name" value="Elongation Factor G (Translational Gtpase), domain 3"/>
    <property type="match status" value="1"/>
</dbReference>
<dbReference type="GO" id="GO:0003746">
    <property type="term" value="F:translation elongation factor activity"/>
    <property type="evidence" value="ECO:0007669"/>
    <property type="project" value="UniProtKB-KW"/>
</dbReference>
<dbReference type="InterPro" id="IPR041095">
    <property type="entry name" value="EFG_II"/>
</dbReference>
<dbReference type="CDD" id="cd01886">
    <property type="entry name" value="EF-G"/>
    <property type="match status" value="1"/>
</dbReference>
<dbReference type="Proteomes" id="UP000661077">
    <property type="component" value="Unassembled WGS sequence"/>
</dbReference>
<sequence length="718" mass="79198">MPRTTALADIRNIGIIAHVDAGKTTTTERILYYTGRKHTIVDVHDTKDLKSSTTTDYMEQEQKRGITIQSAAVSTFWRKKKINVIDTPGHVDFTIEVNRSLRVLDGAVVVFDGVAGVEPQSETNWRLADNYGVPRICYVNKMDRSGANFLRCVDMIKKRLGARPLPVQLPIGSEDNFKGMVDLVEMKALVWESDERDAVPVAHEITPDLADKLGISVPSDRKILADIEKFRSELVDTCLEMDDAAMEAYLNDGTVPSAETLRKALRKGTITSAFNPVLCGSSYKNKGVTQMLDAVVDYLPAPTDVEAIKTVDQDGNPNGERKSSDDEPFAGLAFKVINDAYGALTFVRVYSGVLTKGMSVMNSTRGKREKIGRMVEMFAKEANPIEEARAGDIIALVSLAETETGDTLCDSSAPVILERMRFPDPVISVSVRPKNKADQEKFGAALGKMVRADPSLYLETDRETGQTILRGMGELHLEVTLDRIRTEFNVEGVMGQPQVAYRETFTKPISEQYVHKKQTGGSGQFAEVWITFEPLERGAGFQFVDETVGGSVPKEYVPSVEKGLRMQMEDGVLAHFPTVDFKARLTDGSYHDVDSNALTFEIAAKACFREAIRKAGPILLEPVMKVETVTPADYLGDVIGDINRRRGMIQEQLERGTNIAVVSTVPLSEMFGYIGHLRGMTSGRASYTMEFSHYDPVPKNVADVVIEEANKARSAPKA</sequence>
<dbReference type="CDD" id="cd03713">
    <property type="entry name" value="EFG_mtEFG_C"/>
    <property type="match status" value="1"/>
</dbReference>
<feature type="binding site" evidence="8">
    <location>
        <begin position="140"/>
        <end position="143"/>
    </location>
    <ligand>
        <name>GTP</name>
        <dbReference type="ChEBI" id="CHEBI:37565"/>
    </ligand>
</feature>
<comment type="function">
    <text evidence="7 8">Catalyzes the GTP-dependent ribosomal translocation step during translation elongation. During this step, the ribosome changes from the pre-translocational (PRE) to the post-translocational (POST) state as the newly formed A-site-bound peptidyl-tRNA and P-site-bound deacylated tRNA move to the P and E sites, respectively. Catalyzes the coordinated movement of the two tRNA molecules, the mRNA and conformational changes in the ribosome.</text>
</comment>
<comment type="caution">
    <text evidence="10">The sequence shown here is derived from an EMBL/GenBank/DDBJ whole genome shotgun (WGS) entry which is preliminary data.</text>
</comment>
<evidence type="ECO:0000256" key="6">
    <source>
        <dbReference type="ARBA" id="ARBA00023134"/>
    </source>
</evidence>
<dbReference type="NCBIfam" id="TIGR00231">
    <property type="entry name" value="small_GTP"/>
    <property type="match status" value="1"/>
</dbReference>
<feature type="binding site" evidence="8">
    <location>
        <begin position="86"/>
        <end position="90"/>
    </location>
    <ligand>
        <name>GTP</name>
        <dbReference type="ChEBI" id="CHEBI:37565"/>
    </ligand>
</feature>
<dbReference type="CDD" id="cd04088">
    <property type="entry name" value="EFG_mtEFG_II"/>
    <property type="match status" value="1"/>
</dbReference>
<dbReference type="PROSITE" id="PS00301">
    <property type="entry name" value="G_TR_1"/>
    <property type="match status" value="1"/>
</dbReference>
<gene>
    <name evidence="8 10" type="primary">fusA</name>
    <name evidence="10" type="ORF">JM946_00570</name>
</gene>
<dbReference type="Gene3D" id="3.40.50.300">
    <property type="entry name" value="P-loop containing nucleotide triphosphate hydrolases"/>
    <property type="match status" value="1"/>
</dbReference>
<dbReference type="InterPro" id="IPR004540">
    <property type="entry name" value="Transl_elong_EFG/EF2"/>
</dbReference>
<dbReference type="InterPro" id="IPR009000">
    <property type="entry name" value="Transl_B-barrel_sf"/>
</dbReference>
<dbReference type="SUPFAM" id="SSF54211">
    <property type="entry name" value="Ribosomal protein S5 domain 2-like"/>
    <property type="match status" value="1"/>
</dbReference>
<dbReference type="InterPro" id="IPR035647">
    <property type="entry name" value="EFG_III/V"/>
</dbReference>
<evidence type="ECO:0000259" key="9">
    <source>
        <dbReference type="PROSITE" id="PS51722"/>
    </source>
</evidence>
<dbReference type="InterPro" id="IPR031157">
    <property type="entry name" value="G_TR_CS"/>
</dbReference>
<proteinExistence type="inferred from homology"/>
<dbReference type="PANTHER" id="PTHR43261">
    <property type="entry name" value="TRANSLATION ELONGATION FACTOR G-RELATED"/>
    <property type="match status" value="1"/>
</dbReference>
<organism evidence="10 11">
    <name type="scientific">Steroidobacter gossypii</name>
    <dbReference type="NCBI Taxonomy" id="2805490"/>
    <lineage>
        <taxon>Bacteria</taxon>
        <taxon>Pseudomonadati</taxon>
        <taxon>Pseudomonadota</taxon>
        <taxon>Gammaproteobacteria</taxon>
        <taxon>Steroidobacterales</taxon>
        <taxon>Steroidobacteraceae</taxon>
        <taxon>Steroidobacter</taxon>
    </lineage>
</organism>
<keyword evidence="5 8" id="KW-0648">Protein biosynthesis</keyword>
<dbReference type="InterPro" id="IPR005517">
    <property type="entry name" value="Transl_elong_EFG/EF2_IV"/>
</dbReference>
<dbReference type="PANTHER" id="PTHR43261:SF1">
    <property type="entry name" value="RIBOSOME-RELEASING FACTOR 2, MITOCHONDRIAL"/>
    <property type="match status" value="1"/>
</dbReference>
<keyword evidence="3 8" id="KW-0547">Nucleotide-binding</keyword>
<evidence type="ECO:0000256" key="3">
    <source>
        <dbReference type="ARBA" id="ARBA00022741"/>
    </source>
</evidence>
<dbReference type="Pfam" id="PF22042">
    <property type="entry name" value="EF-G_D2"/>
    <property type="match status" value="1"/>
</dbReference>
<keyword evidence="11" id="KW-1185">Reference proteome</keyword>
<dbReference type="NCBIfam" id="NF009381">
    <property type="entry name" value="PRK12740.1-5"/>
    <property type="match status" value="1"/>
</dbReference>
<dbReference type="SMART" id="SM00838">
    <property type="entry name" value="EFG_C"/>
    <property type="match status" value="1"/>
</dbReference>
<dbReference type="Pfam" id="PF14492">
    <property type="entry name" value="EFG_III"/>
    <property type="match status" value="1"/>
</dbReference>
<dbReference type="SUPFAM" id="SSF52540">
    <property type="entry name" value="P-loop containing nucleoside triphosphate hydrolases"/>
    <property type="match status" value="1"/>
</dbReference>
<evidence type="ECO:0000256" key="2">
    <source>
        <dbReference type="ARBA" id="ARBA00017872"/>
    </source>
</evidence>
<dbReference type="SMART" id="SM00889">
    <property type="entry name" value="EFG_IV"/>
    <property type="match status" value="1"/>
</dbReference>
<dbReference type="PRINTS" id="PR00315">
    <property type="entry name" value="ELONGATNFCT"/>
</dbReference>
<evidence type="ECO:0000256" key="5">
    <source>
        <dbReference type="ARBA" id="ARBA00022917"/>
    </source>
</evidence>
<comment type="similarity">
    <text evidence="1 8">Belongs to the TRAFAC class translation factor GTPase superfamily. Classic translation factor GTPase family. EF-G/EF-2 subfamily.</text>
</comment>
<protein>
    <recommendedName>
        <fullName evidence="2 8">Elongation factor G</fullName>
        <shortName evidence="8">EF-G</shortName>
    </recommendedName>
</protein>
<dbReference type="HAMAP" id="MF_00054_B">
    <property type="entry name" value="EF_G_EF_2_B"/>
    <property type="match status" value="1"/>
</dbReference>
<dbReference type="Pfam" id="PF03764">
    <property type="entry name" value="EFG_IV"/>
    <property type="match status" value="1"/>
</dbReference>
<keyword evidence="8" id="KW-0963">Cytoplasm</keyword>